<dbReference type="InterPro" id="IPR036942">
    <property type="entry name" value="Beta-barrel_TonB_sf"/>
</dbReference>
<evidence type="ECO:0000256" key="6">
    <source>
        <dbReference type="ARBA" id="ARBA00023004"/>
    </source>
</evidence>
<dbReference type="InterPro" id="IPR023997">
    <property type="entry name" value="TonB-dep_OMP_SusC/RagA_CS"/>
</dbReference>
<keyword evidence="10 11" id="KW-0998">Cell outer membrane</keyword>
<comment type="caution">
    <text evidence="16">The sequence shown here is derived from an EMBL/GenBank/DDBJ whole genome shotgun (WGS) entry which is preliminary data.</text>
</comment>
<comment type="similarity">
    <text evidence="11 12">Belongs to the TonB-dependent receptor family.</text>
</comment>
<organism evidence="16 17">
    <name type="scientific">Filimonas zeae</name>
    <dbReference type="NCBI Taxonomy" id="1737353"/>
    <lineage>
        <taxon>Bacteria</taxon>
        <taxon>Pseudomonadati</taxon>
        <taxon>Bacteroidota</taxon>
        <taxon>Chitinophagia</taxon>
        <taxon>Chitinophagales</taxon>
        <taxon>Chitinophagaceae</taxon>
        <taxon>Filimonas</taxon>
    </lineage>
</organism>
<accession>A0A917J1D7</accession>
<dbReference type="NCBIfam" id="TIGR04056">
    <property type="entry name" value="OMP_RagA_SusC"/>
    <property type="match status" value="1"/>
</dbReference>
<feature type="region of interest" description="Disordered" evidence="13">
    <location>
        <begin position="88"/>
        <end position="124"/>
    </location>
</feature>
<evidence type="ECO:0000256" key="10">
    <source>
        <dbReference type="ARBA" id="ARBA00023237"/>
    </source>
</evidence>
<name>A0A917J1D7_9BACT</name>
<keyword evidence="4" id="KW-0410">Iron transport</keyword>
<dbReference type="EMBL" id="BMIB01000003">
    <property type="protein sequence ID" value="GGH73924.1"/>
    <property type="molecule type" value="Genomic_DNA"/>
</dbReference>
<dbReference type="Pfam" id="PF07715">
    <property type="entry name" value="Plug"/>
    <property type="match status" value="1"/>
</dbReference>
<keyword evidence="8 12" id="KW-0798">TonB box</keyword>
<dbReference type="PANTHER" id="PTHR32552:SF81">
    <property type="entry name" value="TONB-DEPENDENT OUTER MEMBRANE RECEPTOR"/>
    <property type="match status" value="1"/>
</dbReference>
<evidence type="ECO:0000256" key="1">
    <source>
        <dbReference type="ARBA" id="ARBA00004571"/>
    </source>
</evidence>
<dbReference type="GO" id="GO:0006826">
    <property type="term" value="P:iron ion transport"/>
    <property type="evidence" value="ECO:0007669"/>
    <property type="project" value="UniProtKB-KW"/>
</dbReference>
<dbReference type="InterPro" id="IPR012910">
    <property type="entry name" value="Plug_dom"/>
</dbReference>
<protein>
    <submittedName>
        <fullName evidence="16">SusC/RagA family TonB-linked outer membrane protein</fullName>
    </submittedName>
</protein>
<reference evidence="16" key="2">
    <citation type="submission" date="2020-09" db="EMBL/GenBank/DDBJ databases">
        <authorList>
            <person name="Sun Q."/>
            <person name="Zhou Y."/>
        </authorList>
    </citation>
    <scope>NUCLEOTIDE SEQUENCE</scope>
    <source>
        <strain evidence="16">CGMCC 1.15290</strain>
    </source>
</reference>
<evidence type="ECO:0000256" key="13">
    <source>
        <dbReference type="SAM" id="MobiDB-lite"/>
    </source>
</evidence>
<evidence type="ECO:0000256" key="3">
    <source>
        <dbReference type="ARBA" id="ARBA00022452"/>
    </source>
</evidence>
<dbReference type="InterPro" id="IPR037066">
    <property type="entry name" value="Plug_dom_sf"/>
</dbReference>
<evidence type="ECO:0000256" key="4">
    <source>
        <dbReference type="ARBA" id="ARBA00022496"/>
    </source>
</evidence>
<feature type="compositionally biased region" description="Low complexity" evidence="13">
    <location>
        <begin position="111"/>
        <end position="122"/>
    </location>
</feature>
<keyword evidence="6" id="KW-0408">Iron</keyword>
<comment type="subcellular location">
    <subcellularLocation>
        <location evidence="1 11">Cell outer membrane</location>
        <topology evidence="1 11">Multi-pass membrane protein</topology>
    </subcellularLocation>
</comment>
<gene>
    <name evidence="16" type="ORF">GCM10011379_35980</name>
</gene>
<dbReference type="NCBIfam" id="TIGR04057">
    <property type="entry name" value="SusC_RagA_signa"/>
    <property type="match status" value="1"/>
</dbReference>
<dbReference type="AlphaFoldDB" id="A0A917J1D7"/>
<dbReference type="InterPro" id="IPR000531">
    <property type="entry name" value="Beta-barrel_TonB"/>
</dbReference>
<dbReference type="SUPFAM" id="SSF49464">
    <property type="entry name" value="Carboxypeptidase regulatory domain-like"/>
    <property type="match status" value="1"/>
</dbReference>
<keyword evidence="2 11" id="KW-0813">Transport</keyword>
<keyword evidence="7" id="KW-0406">Ion transport</keyword>
<evidence type="ECO:0000256" key="11">
    <source>
        <dbReference type="PROSITE-ProRule" id="PRU01360"/>
    </source>
</evidence>
<evidence type="ECO:0000256" key="2">
    <source>
        <dbReference type="ARBA" id="ARBA00022448"/>
    </source>
</evidence>
<feature type="domain" description="TonB-dependent receptor plug" evidence="15">
    <location>
        <begin position="241"/>
        <end position="365"/>
    </location>
</feature>
<dbReference type="Gene3D" id="2.170.130.10">
    <property type="entry name" value="TonB-dependent receptor, plug domain"/>
    <property type="match status" value="1"/>
</dbReference>
<keyword evidence="5 11" id="KW-0812">Transmembrane</keyword>
<dbReference type="InterPro" id="IPR008969">
    <property type="entry name" value="CarboxyPept-like_regulatory"/>
</dbReference>
<dbReference type="PROSITE" id="PS52016">
    <property type="entry name" value="TONB_DEPENDENT_REC_3"/>
    <property type="match status" value="1"/>
</dbReference>
<dbReference type="SUPFAM" id="SSF56935">
    <property type="entry name" value="Porins"/>
    <property type="match status" value="1"/>
</dbReference>
<reference evidence="16" key="1">
    <citation type="journal article" date="2014" name="Int. J. Syst. Evol. Microbiol.">
        <title>Complete genome sequence of Corynebacterium casei LMG S-19264T (=DSM 44701T), isolated from a smear-ripened cheese.</title>
        <authorList>
            <consortium name="US DOE Joint Genome Institute (JGI-PGF)"/>
            <person name="Walter F."/>
            <person name="Albersmeier A."/>
            <person name="Kalinowski J."/>
            <person name="Ruckert C."/>
        </authorList>
    </citation>
    <scope>NUCLEOTIDE SEQUENCE</scope>
    <source>
        <strain evidence="16">CGMCC 1.15290</strain>
    </source>
</reference>
<proteinExistence type="inferred from homology"/>
<dbReference type="Proteomes" id="UP000627292">
    <property type="component" value="Unassembled WGS sequence"/>
</dbReference>
<evidence type="ECO:0000259" key="14">
    <source>
        <dbReference type="Pfam" id="PF00593"/>
    </source>
</evidence>
<feature type="region of interest" description="Disordered" evidence="13">
    <location>
        <begin position="1"/>
        <end position="20"/>
    </location>
</feature>
<evidence type="ECO:0000256" key="8">
    <source>
        <dbReference type="ARBA" id="ARBA00023077"/>
    </source>
</evidence>
<dbReference type="PANTHER" id="PTHR32552">
    <property type="entry name" value="FERRICHROME IRON RECEPTOR-RELATED"/>
    <property type="match status" value="1"/>
</dbReference>
<keyword evidence="3 11" id="KW-1134">Transmembrane beta strand</keyword>
<dbReference type="Gene3D" id="2.40.170.20">
    <property type="entry name" value="TonB-dependent receptor, beta-barrel domain"/>
    <property type="match status" value="1"/>
</dbReference>
<evidence type="ECO:0000256" key="12">
    <source>
        <dbReference type="RuleBase" id="RU003357"/>
    </source>
</evidence>
<evidence type="ECO:0000256" key="9">
    <source>
        <dbReference type="ARBA" id="ARBA00023136"/>
    </source>
</evidence>
<keyword evidence="9 11" id="KW-0472">Membrane</keyword>
<evidence type="ECO:0000256" key="7">
    <source>
        <dbReference type="ARBA" id="ARBA00023065"/>
    </source>
</evidence>
<dbReference type="GO" id="GO:0009279">
    <property type="term" value="C:cell outer membrane"/>
    <property type="evidence" value="ECO:0007669"/>
    <property type="project" value="UniProtKB-SubCell"/>
</dbReference>
<feature type="domain" description="TonB-dependent receptor-like beta-barrel" evidence="14">
    <location>
        <begin position="596"/>
        <end position="1013"/>
    </location>
</feature>
<keyword evidence="17" id="KW-1185">Reference proteome</keyword>
<dbReference type="InterPro" id="IPR039426">
    <property type="entry name" value="TonB-dep_rcpt-like"/>
</dbReference>
<sequence length="1205" mass="130513">MSQSASKKINGKLLGLDGSPQKDYVLQSKALQGKSTTGDDGRFALEVSNEDSVLILFQGTQLGAFKAPDLTSFQVQFAEKNTFKITPWTAPATDTTGGAKDSSAPVPPPVKDTAAPVPTTPDTAKKADVVPLSANAQDTASKDTVFVSGRVTDAAGKGVPFVTVTYKDGQAYSGTEAGSFRIPFKTGATVTFSAVGYGNKDVVMLSAEAPMAVQLSSKSGAGQLQEVRVTAMGISKKGKAVGYAIQEVKGDAVQVAKESNFVNALQGKLAGVQINGNTGSMGGSTKVTIRGNKSITGDNNALFVVDGIFMGNNNPAANVSQAGGGGGYDYGSPIQDINPDDIEQISVLKGAAASALYGSRGANGVVLITTKRGSASKKLGITYSLNAQMDKAYIRTRYQNRYGAGGASDAPGFVASGFDTLWYNQHPEQFLSATAPTYNDPSRGGYDLMPQFSLDESWGPELLGQVIRPYYSFDQNKNNPYFGRTTTWSPQPDNVKNFYRTGHTITNSISVSGGSDKGTFRLSYSNLTQKFILPNSDLKRNNIGFNGTYKLNDIVTAVASANYSDNRAMGRSGTGFAGTNPTQLFTMFGQRQLENDMLKYYQFPDGSQVSWNRKSFSDPTPTSATTPYWTSYKGYESDSRTRLFGLAGFEIKPTSWINLSAKVFMDEFNTLIEERVPKDYQAGGYTRTNRSFREMNYLFLANVKRDISKKLDINATVGGNIMTRKDNINTGVVTGLIVPELYTFTNTTSRVAFSEFRFNKRINSLFGDVTLGYNNSVFLNITGRNDWSSALAKGNNSYFYPSASLAAVFSDWLKWNWLSFGKVRTSVAQIGSDTDPYRTNNAYAQPGLFGTNPIIGKDPYLGNSELRPEKSTELEAGLELKFLNNRAGIDATVYTRTTKDLIVPLQVSAASGYNNYYANIGKSRTRGVEIELNGRPVELKNGFAWDIAVNFSLNRSKLIKLDVPNNPDFTTYNIGTERRLASVSVSAIEGQSLFMLTGTDFTYDDKGNKMVDSTGHYIASAPGQIIGTTQPDFIGGVSNTFTFKNFSLSALVDFQKGGNFFSYTNLYGLYSGALAETVDNNIRQTGVIAPGVGPDGNPNTVRINAANHFKTNFGRSINKANMYDAGFIYLREVRLGYNLPEKWTNKIGAANARISFYGRNLWLIHANAPNVDPSNITNSDLNIQGLEGGALPSLRSYGVNLNIGF</sequence>
<evidence type="ECO:0000313" key="16">
    <source>
        <dbReference type="EMBL" id="GGH73924.1"/>
    </source>
</evidence>
<evidence type="ECO:0000259" key="15">
    <source>
        <dbReference type="Pfam" id="PF07715"/>
    </source>
</evidence>
<evidence type="ECO:0000256" key="5">
    <source>
        <dbReference type="ARBA" id="ARBA00022692"/>
    </source>
</evidence>
<dbReference type="InterPro" id="IPR023996">
    <property type="entry name" value="TonB-dep_OMP_SusC/RagA"/>
</dbReference>
<evidence type="ECO:0000313" key="17">
    <source>
        <dbReference type="Proteomes" id="UP000627292"/>
    </source>
</evidence>
<dbReference type="Pfam" id="PF00593">
    <property type="entry name" value="TonB_dep_Rec_b-barrel"/>
    <property type="match status" value="1"/>
</dbReference>